<proteinExistence type="predicted"/>
<organism evidence="1 2">
    <name type="scientific">Diphasiastrum complanatum</name>
    <name type="common">Issler's clubmoss</name>
    <name type="synonym">Lycopodium complanatum</name>
    <dbReference type="NCBI Taxonomy" id="34168"/>
    <lineage>
        <taxon>Eukaryota</taxon>
        <taxon>Viridiplantae</taxon>
        <taxon>Streptophyta</taxon>
        <taxon>Embryophyta</taxon>
        <taxon>Tracheophyta</taxon>
        <taxon>Lycopodiopsida</taxon>
        <taxon>Lycopodiales</taxon>
        <taxon>Lycopodiaceae</taxon>
        <taxon>Lycopodioideae</taxon>
        <taxon>Diphasiastrum</taxon>
    </lineage>
</organism>
<accession>A0ACC2DSN5</accession>
<keyword evidence="2" id="KW-1185">Reference proteome</keyword>
<evidence type="ECO:0000313" key="2">
    <source>
        <dbReference type="Proteomes" id="UP001162992"/>
    </source>
</evidence>
<sequence>MFFSRKYTCKRPGVIFCGACSLVSHCSSQWQHRRQWSSTYQTHLQQKLPKSFDFSWGNVPAYSLFDGSSVDAKLPKHLQLCFAASGDLRNIVETVCKLPHNCEEKVTIYISDRNPNIAARNFLLLELLKEYGYEAIDTVIGAWYSFFLTEQQSSLITRVATAAVKRPSDNDLVDMDIFIPFTGAFSMAAPSDMLKSGSRSSSLITHFNPQVWEMLSSICKVSSTSHSMLEVHDEEYLLGSNFAKRKLHRLRPPHSLGWMEFHKWGILLPFGASRAGFKQPNPFLFEPGHGWILSEEDDPLNGWDPLEVLPAGLRHGLSSMDLYGCLFFHLKERLTLFVNRLHTCNIDLRIFCEDASQLAERLKKSKICLHSVDTSNMTDSNYLGIKKVLLDWGPTLDRCSDYKTTLITFLMNWAYETPKAKEHTTLSKMTWRDIEAAISSIAKKGSGAKYILGLFVEGNEVGDISVLNYFHDFDNMFSDYLDSKFTARAAADVGLQRRGKHCVVPHRFFVSKNASATIYPGISATFEECYYHTVVSELNLTERFVEWEVTDQEK</sequence>
<dbReference type="Proteomes" id="UP001162992">
    <property type="component" value="Chromosome 5"/>
</dbReference>
<comment type="caution">
    <text evidence="1">The sequence shown here is derived from an EMBL/GenBank/DDBJ whole genome shotgun (WGS) entry which is preliminary data.</text>
</comment>
<gene>
    <name evidence="1" type="ORF">O6H91_05G118100</name>
</gene>
<name>A0ACC2DSN5_DIPCM</name>
<reference evidence="2" key="1">
    <citation type="journal article" date="2024" name="Proc. Natl. Acad. Sci. U.S.A.">
        <title>Extraordinary preservation of gene collinearity over three hundred million years revealed in homosporous lycophytes.</title>
        <authorList>
            <person name="Li C."/>
            <person name="Wickell D."/>
            <person name="Kuo L.Y."/>
            <person name="Chen X."/>
            <person name="Nie B."/>
            <person name="Liao X."/>
            <person name="Peng D."/>
            <person name="Ji J."/>
            <person name="Jenkins J."/>
            <person name="Williams M."/>
            <person name="Shu S."/>
            <person name="Plott C."/>
            <person name="Barry K."/>
            <person name="Rajasekar S."/>
            <person name="Grimwood J."/>
            <person name="Han X."/>
            <person name="Sun S."/>
            <person name="Hou Z."/>
            <person name="He W."/>
            <person name="Dai G."/>
            <person name="Sun C."/>
            <person name="Schmutz J."/>
            <person name="Leebens-Mack J.H."/>
            <person name="Li F.W."/>
            <person name="Wang L."/>
        </authorList>
    </citation>
    <scope>NUCLEOTIDE SEQUENCE [LARGE SCALE GENOMIC DNA]</scope>
    <source>
        <strain evidence="2">cv. PW_Plant_1</strain>
    </source>
</reference>
<evidence type="ECO:0000313" key="1">
    <source>
        <dbReference type="EMBL" id="KAJ7557238.1"/>
    </source>
</evidence>
<protein>
    <submittedName>
        <fullName evidence="1">Uncharacterized protein</fullName>
    </submittedName>
</protein>
<dbReference type="EMBL" id="CM055096">
    <property type="protein sequence ID" value="KAJ7557238.1"/>
    <property type="molecule type" value="Genomic_DNA"/>
</dbReference>